<reference evidence="2" key="1">
    <citation type="journal article" date="2006" name="PLoS Pathog.">
        <title>New perspectives on host-parasite interplay by comparative transcriptomic and proteomic analyses of Schistosoma japonicum.</title>
        <authorList>
            <person name="Liu F."/>
            <person name="Lu J."/>
            <person name="Hu W."/>
            <person name="Wang S.Y."/>
            <person name="Cui S.J."/>
            <person name="Chi M."/>
            <person name="Yan Q."/>
            <person name="Wang X.R."/>
            <person name="Song H.D."/>
            <person name="Xu X.N."/>
            <person name="Wang J.J."/>
            <person name="Zhang X.L."/>
            <person name="Zhang X."/>
            <person name="Wang Z.Q."/>
            <person name="Xue C.L."/>
            <person name="Brindley P.J."/>
            <person name="McManus D.P."/>
            <person name="Yang P.Y."/>
            <person name="Feng Z."/>
            <person name="Chen Z."/>
            <person name="Han Z.G."/>
        </authorList>
    </citation>
    <scope>NUCLEOTIDE SEQUENCE</scope>
</reference>
<keyword evidence="1" id="KW-0812">Transmembrane</keyword>
<proteinExistence type="evidence at transcript level"/>
<organism evidence="2">
    <name type="scientific">Schistosoma japonicum</name>
    <name type="common">Blood fluke</name>
    <dbReference type="NCBI Taxonomy" id="6182"/>
    <lineage>
        <taxon>Eukaryota</taxon>
        <taxon>Metazoa</taxon>
        <taxon>Spiralia</taxon>
        <taxon>Lophotrochozoa</taxon>
        <taxon>Platyhelminthes</taxon>
        <taxon>Trematoda</taxon>
        <taxon>Digenea</taxon>
        <taxon>Strigeidida</taxon>
        <taxon>Schistosomatoidea</taxon>
        <taxon>Schistosomatidae</taxon>
        <taxon>Schistosoma</taxon>
    </lineage>
</organism>
<name>Q5C457_SCHJA</name>
<feature type="non-terminal residue" evidence="2">
    <location>
        <position position="108"/>
    </location>
</feature>
<evidence type="ECO:0000256" key="1">
    <source>
        <dbReference type="SAM" id="Phobius"/>
    </source>
</evidence>
<feature type="transmembrane region" description="Helical" evidence="1">
    <location>
        <begin position="7"/>
        <end position="35"/>
    </location>
</feature>
<keyword evidence="1" id="KW-0472">Membrane</keyword>
<dbReference type="EMBL" id="AY809679">
    <property type="protein sequence ID" value="AAX25568.2"/>
    <property type="molecule type" value="mRNA"/>
</dbReference>
<keyword evidence="1" id="KW-1133">Transmembrane helix</keyword>
<evidence type="ECO:0000313" key="2">
    <source>
        <dbReference type="EMBL" id="AAX25568.2"/>
    </source>
</evidence>
<feature type="transmembrane region" description="Helical" evidence="1">
    <location>
        <begin position="41"/>
        <end position="64"/>
    </location>
</feature>
<sequence length="108" mass="13246">MTNLFRFFLVVFIYLTSLLLSYHRCFVTYYFVYLFLSSLKYFYIISEYYLVLLLLLISLLWLLYVDKSAQTPFLFFTIEERRYFSDFSFLYGLLYGEHVLTKYIICLV</sequence>
<dbReference type="AlphaFoldDB" id="Q5C457"/>
<protein>
    <submittedName>
        <fullName evidence="2">SJCHGC07269 protein</fullName>
    </submittedName>
</protein>
<accession>Q5C457</accession>